<reference evidence="3 4" key="1">
    <citation type="journal article" date="2015" name="Nature">
        <title>rRNA introns, odd ribosomes, and small enigmatic genomes across a large radiation of phyla.</title>
        <authorList>
            <person name="Brown C.T."/>
            <person name="Hug L.A."/>
            <person name="Thomas B.C."/>
            <person name="Sharon I."/>
            <person name="Castelle C.J."/>
            <person name="Singh A."/>
            <person name="Wilkins M.J."/>
            <person name="Williams K.H."/>
            <person name="Banfield J.F."/>
        </authorList>
    </citation>
    <scope>NUCLEOTIDE SEQUENCE [LARGE SCALE GENOMIC DNA]</scope>
</reference>
<dbReference type="Proteomes" id="UP000034764">
    <property type="component" value="Unassembled WGS sequence"/>
</dbReference>
<gene>
    <name evidence="3" type="ORF">UT53_C0004G0017</name>
</gene>
<organism evidence="3 4">
    <name type="scientific">Candidatus Yanofskybacteria bacterium GW2011_GWD2_39_48</name>
    <dbReference type="NCBI Taxonomy" id="1619031"/>
    <lineage>
        <taxon>Bacteria</taxon>
        <taxon>Candidatus Yanofskyibacteriota</taxon>
    </lineage>
</organism>
<dbReference type="InterPro" id="IPR019079">
    <property type="entry name" value="Capsule_synth_CapA"/>
</dbReference>
<dbReference type="InterPro" id="IPR029052">
    <property type="entry name" value="Metallo-depent_PP-like"/>
</dbReference>
<comment type="similarity">
    <text evidence="1">Belongs to the CapA family.</text>
</comment>
<comment type="caution">
    <text evidence="3">The sequence shown here is derived from an EMBL/GenBank/DDBJ whole genome shotgun (WGS) entry which is preliminary data.</text>
</comment>
<dbReference type="PANTHER" id="PTHR33393:SF11">
    <property type="entry name" value="POLYGLUTAMINE SYNTHESIS ACCESSORY PROTEIN RV0574C-RELATED"/>
    <property type="match status" value="1"/>
</dbReference>
<dbReference type="AlphaFoldDB" id="A0A0G0P6N5"/>
<sequence length="317" mass="35112">MGYIAFHKDESVIDKTVEAVNSIVNNVVPTSSHASTMLFVGDIMLSRSVGVLMAKKGNYDFPFEKIIDTLRQADLVIANLENPVSARGVKVGSIYSFRADPKVIKGLQYAGIDIVNIANNHMWDYGRDAFLDTLKYLKTAEINYIGGGSNFQEAHTGITKDVGESKVTFLGYTDLISPKVSATETTAGVSYLDLSQMVSDIKQAKSQSDIVVVSFHWGDEYKINHNLKQESVAKTAIDAGASLIIGHHPHVRQEVEQYKDSWIAYSLGNFIFDQNFSYETTHGLILEVIVKDKKIESVNKKEITISSEYQASLTDLK</sequence>
<evidence type="ECO:0000259" key="2">
    <source>
        <dbReference type="SMART" id="SM00854"/>
    </source>
</evidence>
<dbReference type="Gene3D" id="3.60.21.10">
    <property type="match status" value="1"/>
</dbReference>
<evidence type="ECO:0000313" key="4">
    <source>
        <dbReference type="Proteomes" id="UP000034764"/>
    </source>
</evidence>
<evidence type="ECO:0000313" key="3">
    <source>
        <dbReference type="EMBL" id="KKR23919.1"/>
    </source>
</evidence>
<dbReference type="Pfam" id="PF09587">
    <property type="entry name" value="PGA_cap"/>
    <property type="match status" value="1"/>
</dbReference>
<proteinExistence type="inferred from homology"/>
<dbReference type="EMBL" id="LBXD01000004">
    <property type="protein sequence ID" value="KKR23919.1"/>
    <property type="molecule type" value="Genomic_DNA"/>
</dbReference>
<dbReference type="SMART" id="SM00854">
    <property type="entry name" value="PGA_cap"/>
    <property type="match status" value="1"/>
</dbReference>
<dbReference type="InterPro" id="IPR052169">
    <property type="entry name" value="CW_Biosynth-Accessory"/>
</dbReference>
<dbReference type="PANTHER" id="PTHR33393">
    <property type="entry name" value="POLYGLUTAMINE SYNTHESIS ACCESSORY PROTEIN RV0574C-RELATED"/>
    <property type="match status" value="1"/>
</dbReference>
<protein>
    <submittedName>
        <fullName evidence="3">Capsule synthesis protein, CapA</fullName>
    </submittedName>
</protein>
<feature type="domain" description="Capsule synthesis protein CapA" evidence="2">
    <location>
        <begin position="36"/>
        <end position="274"/>
    </location>
</feature>
<evidence type="ECO:0000256" key="1">
    <source>
        <dbReference type="ARBA" id="ARBA00005662"/>
    </source>
</evidence>
<dbReference type="SUPFAM" id="SSF56300">
    <property type="entry name" value="Metallo-dependent phosphatases"/>
    <property type="match status" value="1"/>
</dbReference>
<accession>A0A0G0P6N5</accession>
<name>A0A0G0P6N5_9BACT</name>
<dbReference type="CDD" id="cd07381">
    <property type="entry name" value="MPP_CapA"/>
    <property type="match status" value="1"/>
</dbReference>